<evidence type="ECO:0000313" key="2">
    <source>
        <dbReference type="Proteomes" id="UP000324222"/>
    </source>
</evidence>
<accession>A0A5B7DVJ6</accession>
<reference evidence="1 2" key="1">
    <citation type="submission" date="2019-05" db="EMBL/GenBank/DDBJ databases">
        <title>Another draft genome of Portunus trituberculatus and its Hox gene families provides insights of decapod evolution.</title>
        <authorList>
            <person name="Jeong J.-H."/>
            <person name="Song I."/>
            <person name="Kim S."/>
            <person name="Choi T."/>
            <person name="Kim D."/>
            <person name="Ryu S."/>
            <person name="Kim W."/>
        </authorList>
    </citation>
    <scope>NUCLEOTIDE SEQUENCE [LARGE SCALE GENOMIC DNA]</scope>
    <source>
        <tissue evidence="1">Muscle</tissue>
    </source>
</reference>
<protein>
    <submittedName>
        <fullName evidence="1">Uncharacterized protein</fullName>
    </submittedName>
</protein>
<proteinExistence type="predicted"/>
<dbReference type="EMBL" id="VSRR010001418">
    <property type="protein sequence ID" value="MPC25117.1"/>
    <property type="molecule type" value="Genomic_DNA"/>
</dbReference>
<evidence type="ECO:0000313" key="1">
    <source>
        <dbReference type="EMBL" id="MPC25117.1"/>
    </source>
</evidence>
<name>A0A5B7DVJ6_PORTR</name>
<sequence>MEERHGRGFRPHRHQRRVAANDEACVGIALFLRDTVSASTTRPRSGHHSHHTHHAHAACLALWGTGQTYRVTDGAQGLVGQHRANLVHGRGLRTRAGWLLYARTREAVTCGWN</sequence>
<dbReference type="Proteomes" id="UP000324222">
    <property type="component" value="Unassembled WGS sequence"/>
</dbReference>
<gene>
    <name evidence="1" type="ORF">E2C01_018217</name>
</gene>
<dbReference type="AlphaFoldDB" id="A0A5B7DVJ6"/>
<organism evidence="1 2">
    <name type="scientific">Portunus trituberculatus</name>
    <name type="common">Swimming crab</name>
    <name type="synonym">Neptunus trituberculatus</name>
    <dbReference type="NCBI Taxonomy" id="210409"/>
    <lineage>
        <taxon>Eukaryota</taxon>
        <taxon>Metazoa</taxon>
        <taxon>Ecdysozoa</taxon>
        <taxon>Arthropoda</taxon>
        <taxon>Crustacea</taxon>
        <taxon>Multicrustacea</taxon>
        <taxon>Malacostraca</taxon>
        <taxon>Eumalacostraca</taxon>
        <taxon>Eucarida</taxon>
        <taxon>Decapoda</taxon>
        <taxon>Pleocyemata</taxon>
        <taxon>Brachyura</taxon>
        <taxon>Eubrachyura</taxon>
        <taxon>Portunoidea</taxon>
        <taxon>Portunidae</taxon>
        <taxon>Portuninae</taxon>
        <taxon>Portunus</taxon>
    </lineage>
</organism>
<keyword evidence="2" id="KW-1185">Reference proteome</keyword>
<comment type="caution">
    <text evidence="1">The sequence shown here is derived from an EMBL/GenBank/DDBJ whole genome shotgun (WGS) entry which is preliminary data.</text>
</comment>